<keyword evidence="3" id="KW-1185">Reference proteome</keyword>
<reference evidence="2 3" key="1">
    <citation type="submission" date="2019-02" db="EMBL/GenBank/DDBJ databases">
        <title>Deep-cultivation of Planctomycetes and their phenomic and genomic characterization uncovers novel biology.</title>
        <authorList>
            <person name="Wiegand S."/>
            <person name="Jogler M."/>
            <person name="Boedeker C."/>
            <person name="Pinto D."/>
            <person name="Vollmers J."/>
            <person name="Rivas-Marin E."/>
            <person name="Kohn T."/>
            <person name="Peeters S.H."/>
            <person name="Heuer A."/>
            <person name="Rast P."/>
            <person name="Oberbeckmann S."/>
            <person name="Bunk B."/>
            <person name="Jeske O."/>
            <person name="Meyerdierks A."/>
            <person name="Storesund J.E."/>
            <person name="Kallscheuer N."/>
            <person name="Luecker S."/>
            <person name="Lage O.M."/>
            <person name="Pohl T."/>
            <person name="Merkel B.J."/>
            <person name="Hornburger P."/>
            <person name="Mueller R.-W."/>
            <person name="Bruemmer F."/>
            <person name="Labrenz M."/>
            <person name="Spormann A.M."/>
            <person name="Op Den Camp H."/>
            <person name="Overmann J."/>
            <person name="Amann R."/>
            <person name="Jetten M.S.M."/>
            <person name="Mascher T."/>
            <person name="Medema M.H."/>
            <person name="Devos D.P."/>
            <person name="Kaster A.-K."/>
            <person name="Ovreas L."/>
            <person name="Rohde M."/>
            <person name="Galperin M.Y."/>
            <person name="Jogler C."/>
        </authorList>
    </citation>
    <scope>NUCLEOTIDE SEQUENCE [LARGE SCALE GENOMIC DNA]</scope>
    <source>
        <strain evidence="2 3">CA85</strain>
    </source>
</reference>
<dbReference type="Pfam" id="PF13274">
    <property type="entry name" value="SocA_Panacea"/>
    <property type="match status" value="1"/>
</dbReference>
<evidence type="ECO:0000313" key="2">
    <source>
        <dbReference type="EMBL" id="TWT74357.1"/>
    </source>
</evidence>
<comment type="caution">
    <text evidence="2">The sequence shown here is derived from an EMBL/GenBank/DDBJ whole genome shotgun (WGS) entry which is preliminary data.</text>
</comment>
<dbReference type="OrthoDB" id="5196093at2"/>
<dbReference type="EMBL" id="SJPK01000002">
    <property type="protein sequence ID" value="TWT74357.1"/>
    <property type="molecule type" value="Genomic_DNA"/>
</dbReference>
<dbReference type="RefSeq" id="WP_146390343.1">
    <property type="nucleotide sequence ID" value="NZ_SJPK01000002.1"/>
</dbReference>
<evidence type="ECO:0000313" key="3">
    <source>
        <dbReference type="Proteomes" id="UP000318053"/>
    </source>
</evidence>
<protein>
    <recommendedName>
        <fullName evidence="1">Antitoxin SocA-like Panacea domain-containing protein</fullName>
    </recommendedName>
</protein>
<dbReference type="InterPro" id="IPR025272">
    <property type="entry name" value="SocA_Panacea"/>
</dbReference>
<dbReference type="AlphaFoldDB" id="A0A5C5YF55"/>
<organism evidence="2 3">
    <name type="scientific">Allorhodopirellula solitaria</name>
    <dbReference type="NCBI Taxonomy" id="2527987"/>
    <lineage>
        <taxon>Bacteria</taxon>
        <taxon>Pseudomonadati</taxon>
        <taxon>Planctomycetota</taxon>
        <taxon>Planctomycetia</taxon>
        <taxon>Pirellulales</taxon>
        <taxon>Pirellulaceae</taxon>
        <taxon>Allorhodopirellula</taxon>
    </lineage>
</organism>
<accession>A0A5C5YF55</accession>
<proteinExistence type="predicted"/>
<name>A0A5C5YF55_9BACT</name>
<dbReference type="Proteomes" id="UP000318053">
    <property type="component" value="Unassembled WGS sequence"/>
</dbReference>
<evidence type="ECO:0000259" key="1">
    <source>
        <dbReference type="Pfam" id="PF13274"/>
    </source>
</evidence>
<feature type="domain" description="Antitoxin SocA-like Panacea" evidence="1">
    <location>
        <begin position="26"/>
        <end position="128"/>
    </location>
</feature>
<sequence length="160" mass="18408">MTKLKNATLYVCQNYPHANELSKARLTKTIYLADWKSAIEHGRQLTDITWVFNHFGPYVDDVFNMAVVDEDFIVERTASMYGDAKNVIAARPNIKPIQVEDADKTVLDHVIETTKNKSYTSFIKLVYSTYPIVSQPRYADLNLVQLALVYKRIMKTIDEL</sequence>
<gene>
    <name evidence="2" type="ORF">CA85_12450</name>
</gene>